<proteinExistence type="predicted"/>
<dbReference type="PROSITE" id="PS51198">
    <property type="entry name" value="UVRD_HELICASE_ATP_BIND"/>
    <property type="match status" value="1"/>
</dbReference>
<name>A0A8J2XJM4_9MICO</name>
<dbReference type="InterPro" id="IPR014016">
    <property type="entry name" value="UvrD-like_ATP-bd"/>
</dbReference>
<accession>A0A8J2XJM4</accession>
<dbReference type="PANTHER" id="PTHR11070:SF45">
    <property type="entry name" value="DNA 3'-5' HELICASE"/>
    <property type="match status" value="1"/>
</dbReference>
<sequence>MSEQLDEIGREQATLDRLYGRLDGLRAEARAQLSRMRLARVGGHHQNRSERDAFAQLYEDQLARLESAEENLCFGRLDLDDSPEPVYIGRIGLSDEHRQQLLMDWRAPASEPFYQATPASPGNVVRRRHLTTRQRRVTALEDDVLNLENLSEEQRARLSGEGALMAALQERRTGRMGDIVATIQAEQDRIIRLPREGTVVVQGGPGTGKTAVALHRAAYLLFRHREQIAKSGVLLIGPSLVFLRYIEKVLPSLGETGAVPMTPGQLYPGIDATVRDEPAAAALKGDLAMVRVLRRAVELRQRVPEETQVLHVHQQDLALTPGMVRQARERARRSGEPHNAARVGFVKTLLKQLGQQLAERLGTTDPAELPGLIDDVRRSRDARVALNLAWMPLTPQGLLRDLWSKPHRLAEAAAGILHADLSPLERPKDAAWTVEDVPLLDELAELLGEGPEQSGRSAVSSEEREYAAHVAEMTGVSEYVDADQLAARWAAEGPSTSLAERAAEDREWTYGHMIVDEAQDLSPMQLRALYRRVPSKSATLVGDLAQTSRANGARNWADILRPHLGNRFEAHELTVSYRTPAQIMELANRLLTAHFPELSVPRGVREGDWAPQFRRVPDTAAALSEVPAAAAAELDLLPGGRLAVIADGSLADEVLQRLRADDATGGRTAGVRGSIDAEIAVLTPVEAKGLEFDSVIVVEPRRIAPSAASGTAGGNGGRPSGATGIGDLYVALTRPTQRLVILGSGGSAIDEFTG</sequence>
<dbReference type="GO" id="GO:0000725">
    <property type="term" value="P:recombinational repair"/>
    <property type="evidence" value="ECO:0007669"/>
    <property type="project" value="TreeGrafter"/>
</dbReference>
<dbReference type="InterPro" id="IPR000212">
    <property type="entry name" value="DNA_helicase_UvrD/REP"/>
</dbReference>
<keyword evidence="2 5" id="KW-0378">Hydrolase</keyword>
<dbReference type="AlphaFoldDB" id="A0A8J2XJM4"/>
<evidence type="ECO:0000313" key="8">
    <source>
        <dbReference type="Proteomes" id="UP000616114"/>
    </source>
</evidence>
<evidence type="ECO:0000256" key="1">
    <source>
        <dbReference type="ARBA" id="ARBA00022741"/>
    </source>
</evidence>
<evidence type="ECO:0000256" key="4">
    <source>
        <dbReference type="ARBA" id="ARBA00022840"/>
    </source>
</evidence>
<comment type="caution">
    <text evidence="7">The sequence shown here is derived from an EMBL/GenBank/DDBJ whole genome shotgun (WGS) entry which is preliminary data.</text>
</comment>
<dbReference type="RefSeq" id="WP_188551235.1">
    <property type="nucleotide sequence ID" value="NZ_BMFY01000011.1"/>
</dbReference>
<dbReference type="GO" id="GO:0005829">
    <property type="term" value="C:cytosol"/>
    <property type="evidence" value="ECO:0007669"/>
    <property type="project" value="TreeGrafter"/>
</dbReference>
<reference evidence="7" key="1">
    <citation type="journal article" date="2014" name="Int. J. Syst. Evol. Microbiol.">
        <title>Complete genome sequence of Corynebacterium casei LMG S-19264T (=DSM 44701T), isolated from a smear-ripened cheese.</title>
        <authorList>
            <consortium name="US DOE Joint Genome Institute (JGI-PGF)"/>
            <person name="Walter F."/>
            <person name="Albersmeier A."/>
            <person name="Kalinowski J."/>
            <person name="Ruckert C."/>
        </authorList>
    </citation>
    <scope>NUCLEOTIDE SEQUENCE</scope>
    <source>
        <strain evidence="7">CGMCC 1.12785</strain>
    </source>
</reference>
<organism evidence="7 8">
    <name type="scientific">Sediminivirga luteola</name>
    <dbReference type="NCBI Taxonomy" id="1774748"/>
    <lineage>
        <taxon>Bacteria</taxon>
        <taxon>Bacillati</taxon>
        <taxon>Actinomycetota</taxon>
        <taxon>Actinomycetes</taxon>
        <taxon>Micrococcales</taxon>
        <taxon>Brevibacteriaceae</taxon>
        <taxon>Sediminivirga</taxon>
    </lineage>
</organism>
<reference evidence="7" key="2">
    <citation type="submission" date="2020-09" db="EMBL/GenBank/DDBJ databases">
        <authorList>
            <person name="Sun Q."/>
            <person name="Zhou Y."/>
        </authorList>
    </citation>
    <scope>NUCLEOTIDE SEQUENCE</scope>
    <source>
        <strain evidence="7">CGMCC 1.12785</strain>
    </source>
</reference>
<dbReference type="Proteomes" id="UP000616114">
    <property type="component" value="Unassembled WGS sequence"/>
</dbReference>
<dbReference type="EMBL" id="BMFY01000011">
    <property type="protein sequence ID" value="GGA20974.1"/>
    <property type="molecule type" value="Genomic_DNA"/>
</dbReference>
<dbReference type="GO" id="GO:0043138">
    <property type="term" value="F:3'-5' DNA helicase activity"/>
    <property type="evidence" value="ECO:0007669"/>
    <property type="project" value="TreeGrafter"/>
</dbReference>
<evidence type="ECO:0000256" key="2">
    <source>
        <dbReference type="ARBA" id="ARBA00022801"/>
    </source>
</evidence>
<keyword evidence="4 5" id="KW-0067">ATP-binding</keyword>
<feature type="domain" description="UvrD-like helicase ATP-binding" evidence="6">
    <location>
        <begin position="182"/>
        <end position="580"/>
    </location>
</feature>
<dbReference type="GO" id="GO:0005524">
    <property type="term" value="F:ATP binding"/>
    <property type="evidence" value="ECO:0007669"/>
    <property type="project" value="UniProtKB-UniRule"/>
</dbReference>
<dbReference type="InterPro" id="IPR027417">
    <property type="entry name" value="P-loop_NTPase"/>
</dbReference>
<evidence type="ECO:0000313" key="7">
    <source>
        <dbReference type="EMBL" id="GGA20974.1"/>
    </source>
</evidence>
<protein>
    <submittedName>
        <fullName evidence="7">DNA helicase</fullName>
    </submittedName>
</protein>
<keyword evidence="8" id="KW-1185">Reference proteome</keyword>
<dbReference type="SUPFAM" id="SSF52540">
    <property type="entry name" value="P-loop containing nucleoside triphosphate hydrolases"/>
    <property type="match status" value="1"/>
</dbReference>
<keyword evidence="3 5" id="KW-0347">Helicase</keyword>
<keyword evidence="1 5" id="KW-0547">Nucleotide-binding</keyword>
<evidence type="ECO:0000259" key="6">
    <source>
        <dbReference type="PROSITE" id="PS51198"/>
    </source>
</evidence>
<evidence type="ECO:0000256" key="3">
    <source>
        <dbReference type="ARBA" id="ARBA00022806"/>
    </source>
</evidence>
<gene>
    <name evidence="7" type="ORF">GCM10011333_25090</name>
</gene>
<feature type="binding site" evidence="5">
    <location>
        <begin position="203"/>
        <end position="210"/>
    </location>
    <ligand>
        <name>ATP</name>
        <dbReference type="ChEBI" id="CHEBI:30616"/>
    </ligand>
</feature>
<evidence type="ECO:0000256" key="5">
    <source>
        <dbReference type="PROSITE-ProRule" id="PRU00560"/>
    </source>
</evidence>
<dbReference type="GO" id="GO:0003677">
    <property type="term" value="F:DNA binding"/>
    <property type="evidence" value="ECO:0007669"/>
    <property type="project" value="InterPro"/>
</dbReference>
<dbReference type="GO" id="GO:0016787">
    <property type="term" value="F:hydrolase activity"/>
    <property type="evidence" value="ECO:0007669"/>
    <property type="project" value="UniProtKB-UniRule"/>
</dbReference>
<dbReference type="PANTHER" id="PTHR11070">
    <property type="entry name" value="UVRD / RECB / PCRA DNA HELICASE FAMILY MEMBER"/>
    <property type="match status" value="1"/>
</dbReference>
<dbReference type="Gene3D" id="3.40.50.300">
    <property type="entry name" value="P-loop containing nucleotide triphosphate hydrolases"/>
    <property type="match status" value="3"/>
</dbReference>